<protein>
    <recommendedName>
        <fullName evidence="4">Peptidyl-prolyl cis-trans isomerase</fullName>
        <shortName evidence="4">PPIase</shortName>
        <ecNumber evidence="4">5.2.1.8</ecNumber>
    </recommendedName>
</protein>
<keyword evidence="2 4" id="KW-0697">Rotamase</keyword>
<dbReference type="Proteomes" id="UP000306229">
    <property type="component" value="Chromosome"/>
</dbReference>
<dbReference type="OrthoDB" id="9807797at2"/>
<organism evidence="6 7">
    <name type="scientific">Aureibaculum algae</name>
    <dbReference type="NCBI Taxonomy" id="2584122"/>
    <lineage>
        <taxon>Bacteria</taxon>
        <taxon>Pseudomonadati</taxon>
        <taxon>Bacteroidota</taxon>
        <taxon>Flavobacteriia</taxon>
        <taxon>Flavobacteriales</taxon>
        <taxon>Flavobacteriaceae</taxon>
        <taxon>Aureibaculum</taxon>
    </lineage>
</organism>
<dbReference type="EMBL" id="CP040749">
    <property type="protein sequence ID" value="QCX38869.1"/>
    <property type="molecule type" value="Genomic_DNA"/>
</dbReference>
<dbReference type="InterPro" id="IPR020892">
    <property type="entry name" value="Cyclophilin-type_PPIase_CS"/>
</dbReference>
<comment type="function">
    <text evidence="4">PPIases accelerate the folding of proteins. It catalyzes the cis-trans isomerization of proline imidic peptide bonds in oligopeptides.</text>
</comment>
<dbReference type="EC" id="5.2.1.8" evidence="4"/>
<proteinExistence type="inferred from homology"/>
<dbReference type="CDD" id="cd00317">
    <property type="entry name" value="cyclophilin"/>
    <property type="match status" value="1"/>
</dbReference>
<dbReference type="Pfam" id="PF00160">
    <property type="entry name" value="Pro_isomerase"/>
    <property type="match status" value="1"/>
</dbReference>
<evidence type="ECO:0000256" key="1">
    <source>
        <dbReference type="ARBA" id="ARBA00007365"/>
    </source>
</evidence>
<evidence type="ECO:0000256" key="3">
    <source>
        <dbReference type="ARBA" id="ARBA00023235"/>
    </source>
</evidence>
<name>A0A5B7TPJ3_9FLAO</name>
<dbReference type="GO" id="GO:0006457">
    <property type="term" value="P:protein folding"/>
    <property type="evidence" value="ECO:0007669"/>
    <property type="project" value="InterPro"/>
</dbReference>
<dbReference type="PROSITE" id="PS50072">
    <property type="entry name" value="CSA_PPIASE_2"/>
    <property type="match status" value="1"/>
</dbReference>
<sequence>MKGRILHLLILICIAFSIINCKKETPTKNSKPKAVEKIEQVQPKEVEIVAPKPWDSITHDNAIDFLIAYGKEHKENKLRVKTRLGDMIVQLYDDTPLHRASFLFLVNAGYFNTTCFHRVVPGFIVQGGNSENNSTLKIKNKYENYTIPPEFRKNHQHKFGALAAAREWENNISKKSNPFEFYFIQAKNGAHHIDGEHTVFGEVISGFNVLNKIAKQKTGRDEWPLEDVFTEIEVIE</sequence>
<evidence type="ECO:0000313" key="7">
    <source>
        <dbReference type="Proteomes" id="UP000306229"/>
    </source>
</evidence>
<dbReference type="SUPFAM" id="SSF50891">
    <property type="entry name" value="Cyclophilin-like"/>
    <property type="match status" value="1"/>
</dbReference>
<comment type="similarity">
    <text evidence="1 4">Belongs to the cyclophilin-type PPIase family.</text>
</comment>
<dbReference type="PANTHER" id="PTHR45625:SF4">
    <property type="entry name" value="PEPTIDYLPROLYL ISOMERASE DOMAIN AND WD REPEAT-CONTAINING PROTEIN 1"/>
    <property type="match status" value="1"/>
</dbReference>
<gene>
    <name evidence="6" type="ORF">FF125_10635</name>
</gene>
<evidence type="ECO:0000256" key="2">
    <source>
        <dbReference type="ARBA" id="ARBA00023110"/>
    </source>
</evidence>
<dbReference type="InterPro" id="IPR044666">
    <property type="entry name" value="Cyclophilin_A-like"/>
</dbReference>
<dbReference type="InterPro" id="IPR002130">
    <property type="entry name" value="Cyclophilin-type_PPIase_dom"/>
</dbReference>
<dbReference type="InterPro" id="IPR029000">
    <property type="entry name" value="Cyclophilin-like_dom_sf"/>
</dbReference>
<evidence type="ECO:0000259" key="5">
    <source>
        <dbReference type="PROSITE" id="PS50072"/>
    </source>
</evidence>
<dbReference type="PRINTS" id="PR00153">
    <property type="entry name" value="CSAPPISMRASE"/>
</dbReference>
<dbReference type="PANTHER" id="PTHR45625">
    <property type="entry name" value="PEPTIDYL-PROLYL CIS-TRANS ISOMERASE-RELATED"/>
    <property type="match status" value="1"/>
</dbReference>
<dbReference type="PROSITE" id="PS00170">
    <property type="entry name" value="CSA_PPIASE_1"/>
    <property type="match status" value="1"/>
</dbReference>
<accession>A0A5B7TPJ3</accession>
<evidence type="ECO:0000313" key="6">
    <source>
        <dbReference type="EMBL" id="QCX38869.1"/>
    </source>
</evidence>
<dbReference type="KEGG" id="fbe:FF125_10635"/>
<evidence type="ECO:0000256" key="4">
    <source>
        <dbReference type="RuleBase" id="RU363019"/>
    </source>
</evidence>
<reference evidence="6 7" key="1">
    <citation type="submission" date="2019-05" db="EMBL/GenBank/DDBJ databases">
        <title>Algicella ahnfeltiae gen. nov., sp. nov., a novel marine bacterium of the family Flavobacteriaceae isolated from a red alga.</title>
        <authorList>
            <person name="Nedashkovskaya O.I."/>
            <person name="Kukhlevskiy A.D."/>
            <person name="Kim S.-G."/>
            <person name="Zhukova N.V."/>
            <person name="Mikhailov V.V."/>
        </authorList>
    </citation>
    <scope>NUCLEOTIDE SEQUENCE [LARGE SCALE GENOMIC DNA]</scope>
    <source>
        <strain evidence="6 7">10Alg115</strain>
    </source>
</reference>
<dbReference type="Gene3D" id="2.40.100.10">
    <property type="entry name" value="Cyclophilin-like"/>
    <property type="match status" value="1"/>
</dbReference>
<dbReference type="RefSeq" id="WP_138949750.1">
    <property type="nucleotide sequence ID" value="NZ_CP040749.1"/>
</dbReference>
<keyword evidence="7" id="KW-1185">Reference proteome</keyword>
<dbReference type="GO" id="GO:0003755">
    <property type="term" value="F:peptidyl-prolyl cis-trans isomerase activity"/>
    <property type="evidence" value="ECO:0007669"/>
    <property type="project" value="UniProtKB-UniRule"/>
</dbReference>
<dbReference type="AlphaFoldDB" id="A0A5B7TPJ3"/>
<feature type="domain" description="PPIase cyclophilin-type" evidence="5">
    <location>
        <begin position="84"/>
        <end position="228"/>
    </location>
</feature>
<comment type="catalytic activity">
    <reaction evidence="4">
        <text>[protein]-peptidylproline (omega=180) = [protein]-peptidylproline (omega=0)</text>
        <dbReference type="Rhea" id="RHEA:16237"/>
        <dbReference type="Rhea" id="RHEA-COMP:10747"/>
        <dbReference type="Rhea" id="RHEA-COMP:10748"/>
        <dbReference type="ChEBI" id="CHEBI:83833"/>
        <dbReference type="ChEBI" id="CHEBI:83834"/>
        <dbReference type="EC" id="5.2.1.8"/>
    </reaction>
</comment>
<keyword evidence="3 4" id="KW-0413">Isomerase</keyword>